<evidence type="ECO:0000259" key="4">
    <source>
        <dbReference type="Pfam" id="PF03893"/>
    </source>
</evidence>
<evidence type="ECO:0000313" key="5">
    <source>
        <dbReference type="EMBL" id="CAD6269889.1"/>
    </source>
</evidence>
<dbReference type="Proteomes" id="UP000604825">
    <property type="component" value="Unassembled WGS sequence"/>
</dbReference>
<feature type="signal peptide" evidence="2">
    <location>
        <begin position="1"/>
        <end position="22"/>
    </location>
</feature>
<proteinExistence type="predicted"/>
<keyword evidence="2" id="KW-0732">Signal</keyword>
<comment type="caution">
    <text evidence="5">The sequence shown here is derived from an EMBL/GenBank/DDBJ whole genome shotgun (WGS) entry which is preliminary data.</text>
</comment>
<dbReference type="PANTHER" id="PTHR46023">
    <property type="entry name" value="LIPASE CLASS 3 PROTEIN-LIKE"/>
    <property type="match status" value="1"/>
</dbReference>
<feature type="compositionally biased region" description="Polar residues" evidence="1">
    <location>
        <begin position="522"/>
        <end position="531"/>
    </location>
</feature>
<name>A0A811RIV5_9POAL</name>
<protein>
    <recommendedName>
        <fullName evidence="7">Fungal lipase-like domain-containing protein</fullName>
    </recommendedName>
</protein>
<dbReference type="InterPro" id="IPR029058">
    <property type="entry name" value="AB_hydrolase_fold"/>
</dbReference>
<feature type="domain" description="Fungal lipase-type" evidence="3">
    <location>
        <begin position="210"/>
        <end position="345"/>
    </location>
</feature>
<dbReference type="InterPro" id="IPR002921">
    <property type="entry name" value="Fungal_lipase-type"/>
</dbReference>
<gene>
    <name evidence="5" type="ORF">NCGR_LOCUS53186</name>
</gene>
<evidence type="ECO:0000256" key="1">
    <source>
        <dbReference type="SAM" id="MobiDB-lite"/>
    </source>
</evidence>
<dbReference type="InterPro" id="IPR005592">
    <property type="entry name" value="Mono/diacylglycerol_lipase_N"/>
</dbReference>
<dbReference type="Gene3D" id="3.40.50.1820">
    <property type="entry name" value="alpha/beta hydrolase"/>
    <property type="match status" value="1"/>
</dbReference>
<dbReference type="SUPFAM" id="SSF53474">
    <property type="entry name" value="alpha/beta-Hydrolases"/>
    <property type="match status" value="1"/>
</dbReference>
<sequence>MGANKGMATAAGTAVLLYLVLSGRLCGDAAGGDGGAALEDQLISSAVSAATEARRRRKEDARARREHQRRAASRATKRRRWPERAPDGWGEAAALAARTVRLTWAETLGKWALGELAFGIKYYMRQQGNLQHEYAGSDSVLLHGPEVRQELISLLRYLLQCMYFSKKPYNVFLEYGGYGQNDVLIKKSKARLLKPAFTIVRDRSSKCFLLFIRGAISVKERLTAATGAEVPFHHVVVQEGRVSNLVLGYAHCGMVVAARWIAKQAIPCLSKAIEEFPEYEVKIIGHSMGAGIATILTYILRENEKLSSSTCIAFGPAACMTWDLAESGKDFVTTIVNRNDVVPSLGIASAAKLRIEVMSSSWAHDLRKQIQQTRFLGFVNRSVSFIRSHVPFVSDPRSKVVDVDMLQSESPEAGSKPSADTHAVVKKRPALVCWSCVAAPKQSKESSIQIQGTEVQTDTDVQTEKTTEAVAAELVSIHLGELNLQESDNEDNNREEKGSSLTETNEEEAMELVESLTDEKQVPSSSTSAQEPHQLYPPGKILHMVGLPAAEEATTSQQGAQEEVLALYETPRHLYSKIRLARSMIGEHYMPKYIKTMEQLIDKLAEDIDDQLDSL</sequence>
<keyword evidence="6" id="KW-1185">Reference proteome</keyword>
<dbReference type="GO" id="GO:0016042">
    <property type="term" value="P:lipid catabolic process"/>
    <property type="evidence" value="ECO:0007669"/>
    <property type="project" value="InterPro"/>
</dbReference>
<organism evidence="5 6">
    <name type="scientific">Miscanthus lutarioriparius</name>
    <dbReference type="NCBI Taxonomy" id="422564"/>
    <lineage>
        <taxon>Eukaryota</taxon>
        <taxon>Viridiplantae</taxon>
        <taxon>Streptophyta</taxon>
        <taxon>Embryophyta</taxon>
        <taxon>Tracheophyta</taxon>
        <taxon>Spermatophyta</taxon>
        <taxon>Magnoliopsida</taxon>
        <taxon>Liliopsida</taxon>
        <taxon>Poales</taxon>
        <taxon>Poaceae</taxon>
        <taxon>PACMAD clade</taxon>
        <taxon>Panicoideae</taxon>
        <taxon>Andropogonodae</taxon>
        <taxon>Andropogoneae</taxon>
        <taxon>Saccharinae</taxon>
        <taxon>Miscanthus</taxon>
    </lineage>
</organism>
<dbReference type="Pfam" id="PF01764">
    <property type="entry name" value="Lipase_3"/>
    <property type="match status" value="1"/>
</dbReference>
<feature type="region of interest" description="Disordered" evidence="1">
    <location>
        <begin position="49"/>
        <end position="85"/>
    </location>
</feature>
<reference evidence="5" key="1">
    <citation type="submission" date="2020-10" db="EMBL/GenBank/DDBJ databases">
        <authorList>
            <person name="Han B."/>
            <person name="Lu T."/>
            <person name="Zhao Q."/>
            <person name="Huang X."/>
            <person name="Zhao Y."/>
        </authorList>
    </citation>
    <scope>NUCLEOTIDE SEQUENCE</scope>
</reference>
<feature type="region of interest" description="Disordered" evidence="1">
    <location>
        <begin position="481"/>
        <end position="535"/>
    </location>
</feature>
<evidence type="ECO:0000259" key="3">
    <source>
        <dbReference type="Pfam" id="PF01764"/>
    </source>
</evidence>
<accession>A0A811RIV5</accession>
<feature type="domain" description="Mono-/di-acylglycerol lipase N-terminal" evidence="4">
    <location>
        <begin position="85"/>
        <end position="150"/>
    </location>
</feature>
<evidence type="ECO:0000313" key="6">
    <source>
        <dbReference type="Proteomes" id="UP000604825"/>
    </source>
</evidence>
<dbReference type="CDD" id="cd00519">
    <property type="entry name" value="Lipase_3"/>
    <property type="match status" value="1"/>
</dbReference>
<dbReference type="PANTHER" id="PTHR46023:SF1">
    <property type="entry name" value="OS12G0554500 PROTEIN"/>
    <property type="match status" value="1"/>
</dbReference>
<feature type="chain" id="PRO_5032602644" description="Fungal lipase-like domain-containing protein" evidence="2">
    <location>
        <begin position="23"/>
        <end position="615"/>
    </location>
</feature>
<dbReference type="OrthoDB" id="438440at2759"/>
<evidence type="ECO:0000256" key="2">
    <source>
        <dbReference type="SAM" id="SignalP"/>
    </source>
</evidence>
<dbReference type="Pfam" id="PF03893">
    <property type="entry name" value="Lipase3_N"/>
    <property type="match status" value="1"/>
</dbReference>
<feature type="compositionally biased region" description="Basic residues" evidence="1">
    <location>
        <begin position="64"/>
        <end position="81"/>
    </location>
</feature>
<dbReference type="EMBL" id="CAJGYO010000015">
    <property type="protein sequence ID" value="CAD6269889.1"/>
    <property type="molecule type" value="Genomic_DNA"/>
</dbReference>
<evidence type="ECO:0008006" key="7">
    <source>
        <dbReference type="Google" id="ProtNLM"/>
    </source>
</evidence>
<dbReference type="AlphaFoldDB" id="A0A811RIV5"/>